<comment type="caution">
    <text evidence="7">The sequence shown here is derived from an EMBL/GenBank/DDBJ whole genome shotgun (WGS) entry which is preliminary data.</text>
</comment>
<evidence type="ECO:0000256" key="5">
    <source>
        <dbReference type="SAM" id="MobiDB-lite"/>
    </source>
</evidence>
<dbReference type="Proteomes" id="UP001589865">
    <property type="component" value="Unassembled WGS sequence"/>
</dbReference>
<feature type="region of interest" description="Disordered" evidence="5">
    <location>
        <begin position="44"/>
        <end position="291"/>
    </location>
</feature>
<accession>A0ABV6JRS8</accession>
<keyword evidence="4" id="KW-0472">Membrane</keyword>
<organism evidence="7 8">
    <name type="scientific">Roseomonas elaeocarpi</name>
    <dbReference type="NCBI Taxonomy" id="907779"/>
    <lineage>
        <taxon>Bacteria</taxon>
        <taxon>Pseudomonadati</taxon>
        <taxon>Pseudomonadota</taxon>
        <taxon>Alphaproteobacteria</taxon>
        <taxon>Acetobacterales</taxon>
        <taxon>Roseomonadaceae</taxon>
        <taxon>Roseomonas</taxon>
    </lineage>
</organism>
<feature type="compositionally biased region" description="Low complexity" evidence="5">
    <location>
        <begin position="55"/>
        <end position="87"/>
    </location>
</feature>
<keyword evidence="3" id="KW-1133">Transmembrane helix</keyword>
<evidence type="ECO:0000256" key="1">
    <source>
        <dbReference type="ARBA" id="ARBA00004167"/>
    </source>
</evidence>
<dbReference type="Pfam" id="PF03544">
    <property type="entry name" value="TonB_C"/>
    <property type="match status" value="1"/>
</dbReference>
<dbReference type="Gene3D" id="3.30.1150.10">
    <property type="match status" value="1"/>
</dbReference>
<sequence length="400" mass="40981">MPPHRAPHPRRRSPAWASVVSAMVHAGLLALLLLRWSHRELPPVPAEDGIPIVFESSNSSSESSQAQNNPSPSSPAESSAPPGAASPTPDTPLTPPESAAQPEPPPAAPPPAPAPPTPTPPTPTPLAPAPPAEAPPPPRPADPVPPPPAPEPPPPEPVPPQAPPQPAPQVPQVPPPPPSPVVPPQPLPPTPPAPPEAEALPPPPPPAPEPPPVPQAPPPPRPAPQAPRRPANPFAGALSLNQAPSFGGGARSASPAAPRRPGQGLDMSISPSLTQRSSPPSRGGGGGGRDFAAAGQQLRVRGAQLGADWSAAFSQWVEEHKFYPQAAAMRGEDGPVHVQMVIGRDGKVQSLRLVSSSGSVSLDAALQSMFRGKTVPAFPPGTPEDTATVDLTMNYIIVYR</sequence>
<dbReference type="InterPro" id="IPR006260">
    <property type="entry name" value="TonB/TolA_C"/>
</dbReference>
<evidence type="ECO:0000259" key="6">
    <source>
        <dbReference type="PROSITE" id="PS52015"/>
    </source>
</evidence>
<dbReference type="RefSeq" id="WP_377044173.1">
    <property type="nucleotide sequence ID" value="NZ_JBHLUN010000006.1"/>
</dbReference>
<feature type="compositionally biased region" description="Low complexity" evidence="5">
    <location>
        <begin position="251"/>
        <end position="262"/>
    </location>
</feature>
<dbReference type="EMBL" id="JBHLUN010000006">
    <property type="protein sequence ID" value="MFC0408420.1"/>
    <property type="molecule type" value="Genomic_DNA"/>
</dbReference>
<evidence type="ECO:0000256" key="4">
    <source>
        <dbReference type="ARBA" id="ARBA00023136"/>
    </source>
</evidence>
<protein>
    <submittedName>
        <fullName evidence="7">TonB family protein</fullName>
    </submittedName>
</protein>
<dbReference type="InterPro" id="IPR037682">
    <property type="entry name" value="TonB_C"/>
</dbReference>
<dbReference type="PROSITE" id="PS52015">
    <property type="entry name" value="TONB_CTD"/>
    <property type="match status" value="1"/>
</dbReference>
<feature type="compositionally biased region" description="Pro residues" evidence="5">
    <location>
        <begin position="102"/>
        <end position="227"/>
    </location>
</feature>
<evidence type="ECO:0000256" key="3">
    <source>
        <dbReference type="ARBA" id="ARBA00022989"/>
    </source>
</evidence>
<dbReference type="NCBIfam" id="TIGR01352">
    <property type="entry name" value="tonB_Cterm"/>
    <property type="match status" value="1"/>
</dbReference>
<name>A0ABV6JRS8_9PROT</name>
<evidence type="ECO:0000313" key="7">
    <source>
        <dbReference type="EMBL" id="MFC0408420.1"/>
    </source>
</evidence>
<dbReference type="SUPFAM" id="SSF74653">
    <property type="entry name" value="TolA/TonB C-terminal domain"/>
    <property type="match status" value="1"/>
</dbReference>
<feature type="domain" description="TonB C-terminal" evidence="6">
    <location>
        <begin position="308"/>
        <end position="400"/>
    </location>
</feature>
<evidence type="ECO:0000256" key="2">
    <source>
        <dbReference type="ARBA" id="ARBA00022692"/>
    </source>
</evidence>
<dbReference type="PRINTS" id="PR01217">
    <property type="entry name" value="PRICHEXTENSN"/>
</dbReference>
<evidence type="ECO:0000313" key="8">
    <source>
        <dbReference type="Proteomes" id="UP001589865"/>
    </source>
</evidence>
<reference evidence="7 8" key="1">
    <citation type="submission" date="2024-09" db="EMBL/GenBank/DDBJ databases">
        <authorList>
            <person name="Sun Q."/>
            <person name="Mori K."/>
        </authorList>
    </citation>
    <scope>NUCLEOTIDE SEQUENCE [LARGE SCALE GENOMIC DNA]</scope>
    <source>
        <strain evidence="7 8">TBRC 5777</strain>
    </source>
</reference>
<proteinExistence type="predicted"/>
<keyword evidence="2" id="KW-0812">Transmembrane</keyword>
<keyword evidence="8" id="KW-1185">Reference proteome</keyword>
<gene>
    <name evidence="7" type="ORF">ACFFGY_09190</name>
</gene>
<comment type="subcellular location">
    <subcellularLocation>
        <location evidence="1">Membrane</location>
        <topology evidence="1">Single-pass membrane protein</topology>
    </subcellularLocation>
</comment>